<dbReference type="GO" id="GO:0003700">
    <property type="term" value="F:DNA-binding transcription factor activity"/>
    <property type="evidence" value="ECO:0007669"/>
    <property type="project" value="InterPro"/>
</dbReference>
<accession>A0A3R8LL54</accession>
<dbReference type="InterPro" id="IPR036388">
    <property type="entry name" value="WH-like_DNA-bd_sf"/>
</dbReference>
<dbReference type="Proteomes" id="UP000274920">
    <property type="component" value="Unassembled WGS sequence"/>
</dbReference>
<dbReference type="Pfam" id="PF01022">
    <property type="entry name" value="HTH_5"/>
    <property type="match status" value="1"/>
</dbReference>
<dbReference type="InterPro" id="IPR001845">
    <property type="entry name" value="HTH_ArsR_DNA-bd_dom"/>
</dbReference>
<feature type="domain" description="HTH arsR-type" evidence="1">
    <location>
        <begin position="19"/>
        <end position="64"/>
    </location>
</feature>
<proteinExistence type="predicted"/>
<reference evidence="2" key="1">
    <citation type="submission" date="2018-10" db="EMBL/GenBank/DDBJ databases">
        <title>Schaedlerella arabinophila gen. nov. sp. nov., isolated from the mouse intestinal tract and comparative analysis with the genome of the closely related altered Schaedler flora strain ASF502.</title>
        <authorList>
            <person name="Miyake S."/>
            <person name="Soh M."/>
            <person name="Seedorf H."/>
        </authorList>
    </citation>
    <scope>NUCLEOTIDE SEQUENCE [LARGE SCALE GENOMIC DNA]</scope>
    <source>
        <strain evidence="2">DSM 106076</strain>
    </source>
</reference>
<dbReference type="EMBL" id="RHJS01000001">
    <property type="protein sequence ID" value="RRK36938.1"/>
    <property type="molecule type" value="Genomic_DNA"/>
</dbReference>
<evidence type="ECO:0000313" key="2">
    <source>
        <dbReference type="EMBL" id="RRK36938.1"/>
    </source>
</evidence>
<dbReference type="Gene3D" id="1.10.10.10">
    <property type="entry name" value="Winged helix-like DNA-binding domain superfamily/Winged helix DNA-binding domain"/>
    <property type="match status" value="1"/>
</dbReference>
<comment type="caution">
    <text evidence="2">The sequence shown here is derived from an EMBL/GenBank/DDBJ whole genome shotgun (WGS) entry which is preliminary data.</text>
</comment>
<dbReference type="RefSeq" id="WP_125125879.1">
    <property type="nucleotide sequence ID" value="NZ_RHJS01000001.1"/>
</dbReference>
<protein>
    <submittedName>
        <fullName evidence="2">ArsR family transcriptional regulator</fullName>
    </submittedName>
</protein>
<dbReference type="AlphaFoldDB" id="A0A3R8LL54"/>
<dbReference type="CDD" id="cd00090">
    <property type="entry name" value="HTH_ARSR"/>
    <property type="match status" value="1"/>
</dbReference>
<dbReference type="InterPro" id="IPR011991">
    <property type="entry name" value="ArsR-like_HTH"/>
</dbReference>
<organism evidence="2 3">
    <name type="scientific">Schaedlerella arabinosiphila</name>
    <dbReference type="NCBI Taxonomy" id="2044587"/>
    <lineage>
        <taxon>Bacteria</taxon>
        <taxon>Bacillati</taxon>
        <taxon>Bacillota</taxon>
        <taxon>Clostridia</taxon>
        <taxon>Lachnospirales</taxon>
        <taxon>Lachnospiraceae</taxon>
        <taxon>Schaedlerella</taxon>
    </lineage>
</organism>
<sequence length="188" mass="21808">MLKEITLTTKEQIDIYMNPQRQRILKVMDIYAIPVTSKQISLKLGISSSAVTYHLKKLEKLGIVALNNIEMVHGIQAKYYIHRPVNVNFGSDRHDDLKTERGVLSDYLIHETWNDFKQYVSLLENTDTSCQIGDTSFGIVYLTNEEAIELKNRIQEFYESHAMPRSNTNPWETAIIFFPRNINDEIDP</sequence>
<dbReference type="SUPFAM" id="SSF46785">
    <property type="entry name" value="Winged helix' DNA-binding domain"/>
    <property type="match status" value="1"/>
</dbReference>
<evidence type="ECO:0000313" key="3">
    <source>
        <dbReference type="Proteomes" id="UP000274920"/>
    </source>
</evidence>
<gene>
    <name evidence="2" type="ORF">EBB54_00280</name>
</gene>
<keyword evidence="3" id="KW-1185">Reference proteome</keyword>
<dbReference type="InterPro" id="IPR036390">
    <property type="entry name" value="WH_DNA-bd_sf"/>
</dbReference>
<name>A0A3R8LL54_9FIRM</name>
<evidence type="ECO:0000259" key="1">
    <source>
        <dbReference type="Pfam" id="PF01022"/>
    </source>
</evidence>